<dbReference type="EMBL" id="BBMR01000017">
    <property type="protein sequence ID" value="GAL23038.1"/>
    <property type="molecule type" value="Genomic_DNA"/>
</dbReference>
<accession>A0A090S8D6</accession>
<proteinExistence type="predicted"/>
<dbReference type="Proteomes" id="UP000029228">
    <property type="component" value="Unassembled WGS sequence"/>
</dbReference>
<reference evidence="1 2" key="2">
    <citation type="submission" date="2014-09" db="EMBL/GenBank/DDBJ databases">
        <authorList>
            <consortium name="NBRP consortium"/>
            <person name="Sawabe T."/>
            <person name="Meirelles P."/>
            <person name="Nakanishi M."/>
            <person name="Sayaka M."/>
            <person name="Hattori M."/>
            <person name="Ohkuma M."/>
        </authorList>
    </citation>
    <scope>NUCLEOTIDE SEQUENCE [LARGE SCALE GENOMIC DNA]</scope>
    <source>
        <strain evidence="2">JCM19235</strain>
    </source>
</reference>
<evidence type="ECO:0000313" key="2">
    <source>
        <dbReference type="Proteomes" id="UP000029228"/>
    </source>
</evidence>
<keyword evidence="2" id="KW-1185">Reference proteome</keyword>
<organism evidence="1 2">
    <name type="scientific">Vibrio maritimus</name>
    <dbReference type="NCBI Taxonomy" id="990268"/>
    <lineage>
        <taxon>Bacteria</taxon>
        <taxon>Pseudomonadati</taxon>
        <taxon>Pseudomonadota</taxon>
        <taxon>Gammaproteobacteria</taxon>
        <taxon>Vibrionales</taxon>
        <taxon>Vibrionaceae</taxon>
        <taxon>Vibrio</taxon>
    </lineage>
</organism>
<reference evidence="1 2" key="1">
    <citation type="submission" date="2014-09" db="EMBL/GenBank/DDBJ databases">
        <title>Vibrio maritimus JCM 19235. (C45) whole genome shotgun sequence.</title>
        <authorList>
            <person name="Sawabe T."/>
            <person name="Meirelles P."/>
            <person name="Nakanishi M."/>
            <person name="Sayaka M."/>
            <person name="Hattori M."/>
            <person name="Ohkuma M."/>
        </authorList>
    </citation>
    <scope>NUCLEOTIDE SEQUENCE [LARGE SCALE GENOMIC DNA]</scope>
    <source>
        <strain evidence="2">JCM19235</strain>
    </source>
</reference>
<dbReference type="STRING" id="990268.JCM19235_1339"/>
<evidence type="ECO:0000313" key="1">
    <source>
        <dbReference type="EMBL" id="GAL23038.1"/>
    </source>
</evidence>
<name>A0A090S8D6_9VIBR</name>
<sequence length="123" mass="14290">MTASVAAFHAYLWQSFQNTYEFSLEEFESIGGEIDLCLELATVSEFADNALEEEAMRDGLPGVFHYERMDLFAHCVIAHYRARHCFPDEDMVRELIRNDVQTWWKSQPTVKATHDHCEEQNNG</sequence>
<comment type="caution">
    <text evidence="1">The sequence shown here is derived from an EMBL/GenBank/DDBJ whole genome shotgun (WGS) entry which is preliminary data.</text>
</comment>
<gene>
    <name evidence="1" type="ORF">JCM19235_1339</name>
</gene>
<protein>
    <submittedName>
        <fullName evidence="1">Uncharacterized protein</fullName>
    </submittedName>
</protein>
<dbReference type="AlphaFoldDB" id="A0A090S8D6"/>